<evidence type="ECO:0000313" key="12">
    <source>
        <dbReference type="EMBL" id="PND40438.1"/>
    </source>
</evidence>
<dbReference type="GO" id="GO:0005524">
    <property type="term" value="F:ATP binding"/>
    <property type="evidence" value="ECO:0007669"/>
    <property type="project" value="UniProtKB-KW"/>
</dbReference>
<dbReference type="GO" id="GO:0016818">
    <property type="term" value="F:hydrolase activity, acting on acid anhydrides, in phosphorus-containing anhydrides"/>
    <property type="evidence" value="ECO:0007669"/>
    <property type="project" value="InterPro"/>
</dbReference>
<dbReference type="InterPro" id="IPR006555">
    <property type="entry name" value="ATP-dep_Helicase_C"/>
</dbReference>
<dbReference type="Gene3D" id="1.10.275.30">
    <property type="match status" value="1"/>
</dbReference>
<gene>
    <name evidence="12" type="ORF">C1O66_00650</name>
</gene>
<sequence>MAGHALVAGRRGSGYQTELSLSGVFVEPECGARLRVRGRADGWDAGRQRLEEIKTHKGSLDAQPANHRALHWAQLKVYGALLCQQEGLARVELALVYFDVLAQSETVFAETHSAADLQAFFAEQCGRYVAWAQQEQAHREARDAALLALAFPHADFRRGQRALAEGVYKAAVSGRVLLAQAPTGIGKTVGTIFPMLKAMPGQKLDKLFFLTAKSSGRQLALEGVEKLKTPPGSLRVLELVARDKACEHPDKACHGESCPLAQGFYDRLPQARAAAVQSGLPLERAAVRALALAFEVCPYYLSQELVRWADVVVGDYNYFFDSSALLHGLSQQNGWRVGLLADEAHNLLERGRKMYSAELEQDSLRGAKLVAPPSLKAPLDRLQRAWTKLSKSTAGEEAVQPYQVLKELPEAWMQALQQATAAISEQQQAGSAKPLEPALQNFFFEALAFARLAEQLDAHSLCDLTLRNSNAPGFAKSQAKLHTTLAIRNIVPAPFLRPRLLAAHTATLFSATVQPAGFYADLLGLPENWAYLEVESPFEAAQLEIKVARQISTRYADRQRSLAALVAQIGAQFQARPGNYLAFFSSHDYLQQAAELFAREHPGVPLWPQARRMSEADQQAFLQRFTPESQGIGFVVLGGSFSEGVDLPGARLIGAFIATLGLPQVNPVNEQFRARLEQLKGAGYDYTYLYPGLQKVVQAAGRVIRTTEDRGVIHLLDDRFARREVRALLPSWWRVEG</sequence>
<keyword evidence="13" id="KW-1185">Reference proteome</keyword>
<dbReference type="Pfam" id="PF06733">
    <property type="entry name" value="DEAD_2"/>
    <property type="match status" value="1"/>
</dbReference>
<evidence type="ECO:0000313" key="13">
    <source>
        <dbReference type="Proteomes" id="UP000235916"/>
    </source>
</evidence>
<dbReference type="Proteomes" id="UP000235916">
    <property type="component" value="Unassembled WGS sequence"/>
</dbReference>
<feature type="domain" description="Helicase ATP-binding" evidence="11">
    <location>
        <begin position="146"/>
        <end position="405"/>
    </location>
</feature>
<dbReference type="PANTHER" id="PTHR11472">
    <property type="entry name" value="DNA REPAIR DEAD HELICASE RAD3/XP-D SUBFAMILY MEMBER"/>
    <property type="match status" value="1"/>
</dbReference>
<protein>
    <submittedName>
        <fullName evidence="12">ATP-dependent DNA helicase</fullName>
    </submittedName>
</protein>
<dbReference type="InterPro" id="IPR014013">
    <property type="entry name" value="Helic_SF1/SF2_ATP-bd_DinG/Rad3"/>
</dbReference>
<dbReference type="Gene3D" id="3.40.50.300">
    <property type="entry name" value="P-loop containing nucleotide triphosphate hydrolases"/>
    <property type="match status" value="2"/>
</dbReference>
<dbReference type="InterPro" id="IPR045028">
    <property type="entry name" value="DinG/Rad3-like"/>
</dbReference>
<dbReference type="InterPro" id="IPR010614">
    <property type="entry name" value="RAD3-like_helicase_DEAD"/>
</dbReference>
<dbReference type="SMART" id="SM00491">
    <property type="entry name" value="HELICc2"/>
    <property type="match status" value="1"/>
</dbReference>
<evidence type="ECO:0000256" key="4">
    <source>
        <dbReference type="ARBA" id="ARBA00022806"/>
    </source>
</evidence>
<dbReference type="SUPFAM" id="SSF52540">
    <property type="entry name" value="P-loop containing nucleoside triphosphate hydrolases"/>
    <property type="match status" value="1"/>
</dbReference>
<keyword evidence="1" id="KW-0479">Metal-binding</keyword>
<reference evidence="12 13" key="1">
    <citation type="submission" date="2018-01" db="EMBL/GenBank/DDBJ databases">
        <title>Draft genome sequence of Paucibacter aquatile CR182 isolated from freshwater of the Nakdong River.</title>
        <authorList>
            <person name="Choi A."/>
            <person name="Chung E.J."/>
        </authorList>
    </citation>
    <scope>NUCLEOTIDE SEQUENCE [LARGE SCALE GENOMIC DNA]</scope>
    <source>
        <strain evidence="12 13">CR182</strain>
    </source>
</reference>
<evidence type="ECO:0000256" key="3">
    <source>
        <dbReference type="ARBA" id="ARBA00022801"/>
    </source>
</evidence>
<evidence type="ECO:0000256" key="1">
    <source>
        <dbReference type="ARBA" id="ARBA00022723"/>
    </source>
</evidence>
<organism evidence="12 13">
    <name type="scientific">Kinneretia aquatilis</name>
    <dbReference type="NCBI Taxonomy" id="2070761"/>
    <lineage>
        <taxon>Bacteria</taxon>
        <taxon>Pseudomonadati</taxon>
        <taxon>Pseudomonadota</taxon>
        <taxon>Betaproteobacteria</taxon>
        <taxon>Burkholderiales</taxon>
        <taxon>Sphaerotilaceae</taxon>
        <taxon>Roseateles</taxon>
    </lineage>
</organism>
<dbReference type="GO" id="GO:0006139">
    <property type="term" value="P:nucleobase-containing compound metabolic process"/>
    <property type="evidence" value="ECO:0007669"/>
    <property type="project" value="InterPro"/>
</dbReference>
<evidence type="ECO:0000259" key="11">
    <source>
        <dbReference type="PROSITE" id="PS51193"/>
    </source>
</evidence>
<dbReference type="GO" id="GO:0046872">
    <property type="term" value="F:metal ion binding"/>
    <property type="evidence" value="ECO:0007669"/>
    <property type="project" value="UniProtKB-KW"/>
</dbReference>
<dbReference type="InterPro" id="IPR027417">
    <property type="entry name" value="P-loop_NTPase"/>
</dbReference>
<dbReference type="GO" id="GO:0051536">
    <property type="term" value="F:iron-sulfur cluster binding"/>
    <property type="evidence" value="ECO:0007669"/>
    <property type="project" value="UniProtKB-KW"/>
</dbReference>
<dbReference type="AlphaFoldDB" id="A0A2N8L3Z9"/>
<proteinExistence type="inferred from homology"/>
<keyword evidence="2" id="KW-0547">Nucleotide-binding</keyword>
<comment type="caution">
    <text evidence="12">The sequence shown here is derived from an EMBL/GenBank/DDBJ whole genome shotgun (WGS) entry which is preliminary data.</text>
</comment>
<dbReference type="GO" id="GO:0003678">
    <property type="term" value="F:DNA helicase activity"/>
    <property type="evidence" value="ECO:0007669"/>
    <property type="project" value="InterPro"/>
</dbReference>
<keyword evidence="4 12" id="KW-0347">Helicase</keyword>
<dbReference type="GO" id="GO:0003677">
    <property type="term" value="F:DNA binding"/>
    <property type="evidence" value="ECO:0007669"/>
    <property type="project" value="UniProtKB-KW"/>
</dbReference>
<keyword evidence="9" id="KW-0413">Isomerase</keyword>
<evidence type="ECO:0000256" key="10">
    <source>
        <dbReference type="ARBA" id="ARBA00038058"/>
    </source>
</evidence>
<keyword evidence="6" id="KW-0408">Iron</keyword>
<dbReference type="EMBL" id="POSP01000001">
    <property type="protein sequence ID" value="PND40438.1"/>
    <property type="molecule type" value="Genomic_DNA"/>
</dbReference>
<evidence type="ECO:0000256" key="6">
    <source>
        <dbReference type="ARBA" id="ARBA00023004"/>
    </source>
</evidence>
<evidence type="ECO:0000256" key="2">
    <source>
        <dbReference type="ARBA" id="ARBA00022741"/>
    </source>
</evidence>
<evidence type="ECO:0000256" key="8">
    <source>
        <dbReference type="ARBA" id="ARBA00023125"/>
    </source>
</evidence>
<dbReference type="OrthoDB" id="9765586at2"/>
<evidence type="ECO:0000256" key="9">
    <source>
        <dbReference type="ARBA" id="ARBA00023235"/>
    </source>
</evidence>
<dbReference type="PANTHER" id="PTHR11472:SF34">
    <property type="entry name" value="REGULATOR OF TELOMERE ELONGATION HELICASE 1"/>
    <property type="match status" value="1"/>
</dbReference>
<keyword evidence="5" id="KW-0067">ATP-binding</keyword>
<evidence type="ECO:0000256" key="7">
    <source>
        <dbReference type="ARBA" id="ARBA00023014"/>
    </source>
</evidence>
<dbReference type="PROSITE" id="PS51193">
    <property type="entry name" value="HELICASE_ATP_BIND_2"/>
    <property type="match status" value="1"/>
</dbReference>
<dbReference type="Pfam" id="PF13307">
    <property type="entry name" value="Helicase_C_2"/>
    <property type="match status" value="1"/>
</dbReference>
<name>A0A2N8L3Z9_9BURK</name>
<dbReference type="FunFam" id="3.40.50.300:FF:001813">
    <property type="entry name" value="ATP-dependent DNA helicase"/>
    <property type="match status" value="1"/>
</dbReference>
<keyword evidence="7" id="KW-0411">Iron-sulfur</keyword>
<keyword evidence="3" id="KW-0378">Hydrolase</keyword>
<keyword evidence="8" id="KW-0238">DNA-binding</keyword>
<evidence type="ECO:0000256" key="5">
    <source>
        <dbReference type="ARBA" id="ARBA00022840"/>
    </source>
</evidence>
<accession>A0A2N8L3Z9</accession>
<comment type="similarity">
    <text evidence="10">Belongs to the helicase family. DinG subfamily.</text>
</comment>